<comment type="pathway">
    <text evidence="6">Quinol/quinone metabolism; menaquinone biosynthesis.</text>
</comment>
<comment type="catalytic activity">
    <reaction evidence="6">
        <text>isochorismate + 2-oxoglutarate + H(+) = 5-enolpyruvoyl-6-hydroxy-2-succinyl-cyclohex-3-ene-1-carboxylate + CO2</text>
        <dbReference type="Rhea" id="RHEA:25593"/>
        <dbReference type="ChEBI" id="CHEBI:15378"/>
        <dbReference type="ChEBI" id="CHEBI:16526"/>
        <dbReference type="ChEBI" id="CHEBI:16810"/>
        <dbReference type="ChEBI" id="CHEBI:29780"/>
        <dbReference type="ChEBI" id="CHEBI:58818"/>
        <dbReference type="EC" id="2.2.1.9"/>
    </reaction>
</comment>
<dbReference type="OrthoDB" id="9791859at2"/>
<evidence type="ECO:0000256" key="3">
    <source>
        <dbReference type="ARBA" id="ARBA00022842"/>
    </source>
</evidence>
<sequence length="586" mass="66444">MTYPKIPLAQTVIQLCKAKGIKHIVISPGSRNAPLTIGFTHDSFFKCYSIVDERCAAFFALGIAQQIQEPTAVVCTSGSALLNYYPAVAEAFYSDIPLVVLSADRPKHLVGIGDGQTINQKKVFDNHILYSANLKLDLKDEKNISREEELPIFKNLEDKFERLLGLQKDIQTHNEEGLNNAINLACLKKGPVHINIPFDEPLYEIVDTLSVSPRVVDAKIKPQEIEDYVLKSCLEDWNAASKKMILVGVNGPNTIEQKWLDELAKDDSVIVFTETTSNLHHPSFFPSIDKLIAPLTEDERQQLQPDILLTFGGLVVSKKIKQFLRKYKPRHHWHIDSKTANDTFFCLDNHIQKSPNAFFETFLPRVTHYVKSDYKPIWTSVKKHRTKRHKAYVEQIPFSDFKVFSSALKSIPEDYILQSGNSSAIRYTQLFKINKNIDVFCNRGTSGIDGSTSTAIGCAVANSKPTVFITGDLSFLYDSNALWNKHIPKNFRIIIVNNQGGGIFRILPGHKNTDNFDTYFETNHDLTAEHLCKMYGFKYESASDEDSLKSSLASFYLEDNQPKLLEVFTPKEVNDEVLLNYFEFIK</sequence>
<dbReference type="GO" id="GO:0030145">
    <property type="term" value="F:manganese ion binding"/>
    <property type="evidence" value="ECO:0007669"/>
    <property type="project" value="UniProtKB-UniRule"/>
</dbReference>
<proteinExistence type="inferred from homology"/>
<feature type="domain" description="Thiamine pyrophosphate enzyme TPP-binding" evidence="7">
    <location>
        <begin position="428"/>
        <end position="567"/>
    </location>
</feature>
<dbReference type="PIRSF" id="PIRSF004983">
    <property type="entry name" value="MenD"/>
    <property type="match status" value="1"/>
</dbReference>
<evidence type="ECO:0000259" key="9">
    <source>
        <dbReference type="Pfam" id="PF16582"/>
    </source>
</evidence>
<comment type="pathway">
    <text evidence="6">Quinol/quinone metabolism; 1,4-dihydroxy-2-naphthoate biosynthesis; 1,4-dihydroxy-2-naphthoate from chorismate: step 2/7.</text>
</comment>
<feature type="domain" description="Thiamine pyrophosphate enzyme N-terminal TPP-binding" evidence="8">
    <location>
        <begin position="8"/>
        <end position="121"/>
    </location>
</feature>
<dbReference type="InterPro" id="IPR004433">
    <property type="entry name" value="MenaQ_synth_MenD"/>
</dbReference>
<dbReference type="EMBL" id="QFRI01000002">
    <property type="protein sequence ID" value="PWH82557.1"/>
    <property type="molecule type" value="Genomic_DNA"/>
</dbReference>
<dbReference type="Pfam" id="PF02775">
    <property type="entry name" value="TPP_enzyme_C"/>
    <property type="match status" value="1"/>
</dbReference>
<evidence type="ECO:0000256" key="5">
    <source>
        <dbReference type="ARBA" id="ARBA00023211"/>
    </source>
</evidence>
<reference evidence="10" key="1">
    <citation type="submission" date="2018-05" db="EMBL/GenBank/DDBJ databases">
        <title>Algibacter marinivivus sp. nov., isolated from sample around a algae.</title>
        <authorList>
            <person name="Zhong X."/>
        </authorList>
    </citation>
    <scope>NUCLEOTIDE SEQUENCE [LARGE SCALE GENOMIC DNA]</scope>
    <source>
        <strain evidence="10">ZY111</strain>
    </source>
</reference>
<dbReference type="PANTHER" id="PTHR42916:SF1">
    <property type="entry name" value="PROTEIN PHYLLO, CHLOROPLASTIC"/>
    <property type="match status" value="1"/>
</dbReference>
<dbReference type="SUPFAM" id="SSF52518">
    <property type="entry name" value="Thiamin diphosphate-binding fold (THDP-binding)"/>
    <property type="match status" value="2"/>
</dbReference>
<comment type="caution">
    <text evidence="10">The sequence shown here is derived from an EMBL/GenBank/DDBJ whole genome shotgun (WGS) entry which is preliminary data.</text>
</comment>
<dbReference type="CDD" id="cd07037">
    <property type="entry name" value="TPP_PYR_MenD"/>
    <property type="match status" value="1"/>
</dbReference>
<dbReference type="GO" id="GO:0000287">
    <property type="term" value="F:magnesium ion binding"/>
    <property type="evidence" value="ECO:0007669"/>
    <property type="project" value="UniProtKB-UniRule"/>
</dbReference>
<keyword evidence="5 6" id="KW-0464">Manganese</keyword>
<gene>
    <name evidence="6 10" type="primary">menD</name>
    <name evidence="10" type="ORF">DIS18_09940</name>
</gene>
<dbReference type="InterPro" id="IPR011766">
    <property type="entry name" value="TPP_enzyme_TPP-bd"/>
</dbReference>
<dbReference type="UniPathway" id="UPA01057">
    <property type="reaction ID" value="UER00164"/>
</dbReference>
<keyword evidence="3 6" id="KW-0460">Magnesium</keyword>
<dbReference type="Proteomes" id="UP000245375">
    <property type="component" value="Unassembled WGS sequence"/>
</dbReference>
<feature type="domain" description="Menaquinone biosynthesis protein MenD middle" evidence="9">
    <location>
        <begin position="256"/>
        <end position="339"/>
    </location>
</feature>
<dbReference type="GO" id="GO:0009234">
    <property type="term" value="P:menaquinone biosynthetic process"/>
    <property type="evidence" value="ECO:0007669"/>
    <property type="project" value="UniProtKB-UniRule"/>
</dbReference>
<dbReference type="UniPathway" id="UPA00079"/>
<comment type="cofactor">
    <cofactor evidence="6">
        <name>Mg(2+)</name>
        <dbReference type="ChEBI" id="CHEBI:18420"/>
    </cofactor>
    <cofactor evidence="6">
        <name>Mn(2+)</name>
        <dbReference type="ChEBI" id="CHEBI:29035"/>
    </cofactor>
</comment>
<dbReference type="Pfam" id="PF16582">
    <property type="entry name" value="TPP_enzyme_M_2"/>
    <property type="match status" value="1"/>
</dbReference>
<organism evidence="10 11">
    <name type="scientific">Algibacter marinivivus</name>
    <dbReference type="NCBI Taxonomy" id="2100723"/>
    <lineage>
        <taxon>Bacteria</taxon>
        <taxon>Pseudomonadati</taxon>
        <taxon>Bacteroidota</taxon>
        <taxon>Flavobacteriia</taxon>
        <taxon>Flavobacteriales</taxon>
        <taxon>Flavobacteriaceae</taxon>
        <taxon>Algibacter</taxon>
    </lineage>
</organism>
<dbReference type="EC" id="2.2.1.9" evidence="6"/>
<comment type="similarity">
    <text evidence="6">Belongs to the TPP enzyme family. MenD subfamily.</text>
</comment>
<keyword evidence="1 6" id="KW-0808">Transferase</keyword>
<accession>A0A2U2X451</accession>
<keyword evidence="4 6" id="KW-0786">Thiamine pyrophosphate</keyword>
<evidence type="ECO:0000259" key="7">
    <source>
        <dbReference type="Pfam" id="PF02775"/>
    </source>
</evidence>
<dbReference type="AlphaFoldDB" id="A0A2U2X451"/>
<comment type="function">
    <text evidence="6">Catalyzes the thiamine diphosphate-dependent decarboxylation of 2-oxoglutarate and the subsequent addition of the resulting succinic semialdehyde-thiamine pyrophosphate anion to isochorismate to yield 2-succinyl-5-enolpyruvyl-6-hydroxy-3-cyclohexene-1-carboxylate (SEPHCHC).</text>
</comment>
<evidence type="ECO:0000313" key="11">
    <source>
        <dbReference type="Proteomes" id="UP000245375"/>
    </source>
</evidence>
<dbReference type="RefSeq" id="WP_109352924.1">
    <property type="nucleotide sequence ID" value="NZ_QFRI01000002.1"/>
</dbReference>
<evidence type="ECO:0000256" key="2">
    <source>
        <dbReference type="ARBA" id="ARBA00022723"/>
    </source>
</evidence>
<dbReference type="Gene3D" id="3.40.50.1220">
    <property type="entry name" value="TPP-binding domain"/>
    <property type="match status" value="1"/>
</dbReference>
<dbReference type="Gene3D" id="3.40.50.970">
    <property type="match status" value="2"/>
</dbReference>
<dbReference type="InterPro" id="IPR029061">
    <property type="entry name" value="THDP-binding"/>
</dbReference>
<dbReference type="PANTHER" id="PTHR42916">
    <property type="entry name" value="2-SUCCINYL-5-ENOLPYRUVYL-6-HYDROXY-3-CYCLOHEXENE-1-CARBOXYLATE SYNTHASE"/>
    <property type="match status" value="1"/>
</dbReference>
<reference evidence="10" key="2">
    <citation type="submission" date="2018-05" db="EMBL/GenBank/DDBJ databases">
        <authorList>
            <person name="Lanie J.A."/>
            <person name="Ng W.-L."/>
            <person name="Kazmierczak K.M."/>
            <person name="Andrzejewski T.M."/>
            <person name="Davidsen T.M."/>
            <person name="Wayne K.J."/>
            <person name="Tettelin H."/>
            <person name="Glass J.I."/>
            <person name="Rusch D."/>
            <person name="Podicherti R."/>
            <person name="Tsui H.-C.T."/>
            <person name="Winkler M.E."/>
        </authorList>
    </citation>
    <scope>NUCLEOTIDE SEQUENCE [LARGE SCALE GENOMIC DNA]</scope>
    <source>
        <strain evidence="10">ZY111</strain>
    </source>
</reference>
<keyword evidence="2 6" id="KW-0479">Metal-binding</keyword>
<protein>
    <recommendedName>
        <fullName evidence="6">2-succinyl-5-enolpyruvyl-6-hydroxy-3-cyclohexene-1-carboxylate synthase</fullName>
        <shortName evidence="6">SEPHCHC synthase</shortName>
        <ecNumber evidence="6">2.2.1.9</ecNumber>
    </recommendedName>
    <alternativeName>
        <fullName evidence="6">Menaquinone biosynthesis protein MenD</fullName>
    </alternativeName>
</protein>
<comment type="subunit">
    <text evidence="6">Homodimer.</text>
</comment>
<keyword evidence="11" id="KW-1185">Reference proteome</keyword>
<dbReference type="CDD" id="cd02009">
    <property type="entry name" value="TPP_SHCHC_synthase"/>
    <property type="match status" value="1"/>
</dbReference>
<comment type="cofactor">
    <cofactor evidence="6">
        <name>thiamine diphosphate</name>
        <dbReference type="ChEBI" id="CHEBI:58937"/>
    </cofactor>
    <text evidence="6">Binds 1 thiamine pyrophosphate per subunit.</text>
</comment>
<dbReference type="Pfam" id="PF02776">
    <property type="entry name" value="TPP_enzyme_N"/>
    <property type="match status" value="1"/>
</dbReference>
<dbReference type="NCBIfam" id="TIGR00173">
    <property type="entry name" value="menD"/>
    <property type="match status" value="1"/>
</dbReference>
<evidence type="ECO:0000256" key="6">
    <source>
        <dbReference type="HAMAP-Rule" id="MF_01659"/>
    </source>
</evidence>
<evidence type="ECO:0000256" key="4">
    <source>
        <dbReference type="ARBA" id="ARBA00023052"/>
    </source>
</evidence>
<dbReference type="GO" id="GO:0030976">
    <property type="term" value="F:thiamine pyrophosphate binding"/>
    <property type="evidence" value="ECO:0007669"/>
    <property type="project" value="UniProtKB-UniRule"/>
</dbReference>
<evidence type="ECO:0000256" key="1">
    <source>
        <dbReference type="ARBA" id="ARBA00022679"/>
    </source>
</evidence>
<dbReference type="GO" id="GO:0070204">
    <property type="term" value="F:2-succinyl-5-enolpyruvyl-6-hydroxy-3-cyclohexene-1-carboxylic-acid synthase activity"/>
    <property type="evidence" value="ECO:0007669"/>
    <property type="project" value="UniProtKB-UniRule"/>
</dbReference>
<dbReference type="InterPro" id="IPR012001">
    <property type="entry name" value="Thiamin_PyroP_enz_TPP-bd_dom"/>
</dbReference>
<dbReference type="HAMAP" id="MF_01659">
    <property type="entry name" value="MenD"/>
    <property type="match status" value="1"/>
</dbReference>
<name>A0A2U2X451_9FLAO</name>
<dbReference type="InterPro" id="IPR032264">
    <property type="entry name" value="MenD_middle"/>
</dbReference>
<keyword evidence="6" id="KW-0474">Menaquinone biosynthesis</keyword>
<evidence type="ECO:0000259" key="8">
    <source>
        <dbReference type="Pfam" id="PF02776"/>
    </source>
</evidence>
<evidence type="ECO:0000313" key="10">
    <source>
        <dbReference type="EMBL" id="PWH82557.1"/>
    </source>
</evidence>